<dbReference type="Pfam" id="PF11142">
    <property type="entry name" value="DUF2917"/>
    <property type="match status" value="1"/>
</dbReference>
<accession>A0A9X2C413</accession>
<dbReference type="AlphaFoldDB" id="A0A9X2C413"/>
<comment type="caution">
    <text evidence="1">The sequence shown here is derived from an EMBL/GenBank/DDBJ whole genome shotgun (WGS) entry which is preliminary data.</text>
</comment>
<evidence type="ECO:0000313" key="2">
    <source>
        <dbReference type="Proteomes" id="UP001139353"/>
    </source>
</evidence>
<dbReference type="Proteomes" id="UP001139353">
    <property type="component" value="Unassembled WGS sequence"/>
</dbReference>
<evidence type="ECO:0000313" key="1">
    <source>
        <dbReference type="EMBL" id="MCK9688385.1"/>
    </source>
</evidence>
<keyword evidence="2" id="KW-1185">Reference proteome</keyword>
<dbReference type="InterPro" id="IPR021317">
    <property type="entry name" value="DUF2917"/>
</dbReference>
<sequence length="113" mass="11932">MLLNAQRAQLNLADDEVARLRDACDSRLEVTQGFVWVTVDGDRNDVVLGAGESYLIDSRDVVTVSAIRGAASLRVRANAGASQCRQAAAVRGTAPSRFQQMLAGISLSSVAVA</sequence>
<gene>
    <name evidence="1" type="ORF">LPC04_21975</name>
</gene>
<protein>
    <submittedName>
        <fullName evidence="1">DUF2917 domain-containing protein</fullName>
    </submittedName>
</protein>
<dbReference type="EMBL" id="JAJLJH010000008">
    <property type="protein sequence ID" value="MCK9688385.1"/>
    <property type="molecule type" value="Genomic_DNA"/>
</dbReference>
<dbReference type="RefSeq" id="WP_275684426.1">
    <property type="nucleotide sequence ID" value="NZ_JAJLJH010000008.1"/>
</dbReference>
<organism evidence="1 2">
    <name type="scientific">Scleromatobacter humisilvae</name>
    <dbReference type="NCBI Taxonomy" id="2897159"/>
    <lineage>
        <taxon>Bacteria</taxon>
        <taxon>Pseudomonadati</taxon>
        <taxon>Pseudomonadota</taxon>
        <taxon>Betaproteobacteria</taxon>
        <taxon>Burkholderiales</taxon>
        <taxon>Sphaerotilaceae</taxon>
        <taxon>Scleromatobacter</taxon>
    </lineage>
</organism>
<name>A0A9X2C413_9BURK</name>
<reference evidence="1" key="1">
    <citation type="submission" date="2021-11" db="EMBL/GenBank/DDBJ databases">
        <title>BS-T2-15 a new species belonging to the Comamonadaceae family isolated from the soil of a French oak forest.</title>
        <authorList>
            <person name="Mieszkin S."/>
            <person name="Alain K."/>
        </authorList>
    </citation>
    <scope>NUCLEOTIDE SEQUENCE</scope>
    <source>
        <strain evidence="1">BS-T2-15</strain>
    </source>
</reference>
<proteinExistence type="predicted"/>